<dbReference type="Proteomes" id="UP000016660">
    <property type="component" value="Unassembled WGS sequence"/>
</dbReference>
<name>A0ABN0NQH5_9BACT</name>
<proteinExistence type="predicted"/>
<protein>
    <submittedName>
        <fullName evidence="1">Uncharacterized protein</fullName>
    </submittedName>
</protein>
<gene>
    <name evidence="1" type="ORF">HMPREF0653_01929</name>
</gene>
<evidence type="ECO:0000313" key="2">
    <source>
        <dbReference type="Proteomes" id="UP000016660"/>
    </source>
</evidence>
<organism evidence="1 2">
    <name type="scientific">Prevotella disiens JCM 6334 = ATCC 29426</name>
    <dbReference type="NCBI Taxonomy" id="1235811"/>
    <lineage>
        <taxon>Bacteria</taxon>
        <taxon>Pseudomonadati</taxon>
        <taxon>Bacteroidota</taxon>
        <taxon>Bacteroidia</taxon>
        <taxon>Bacteroidales</taxon>
        <taxon>Prevotellaceae</taxon>
        <taxon>Prevotella</taxon>
    </lineage>
</organism>
<sequence length="43" mass="5048">MKLKVIRQKKLTPKNGISFNFSLFSKAYRANIFQDNSLLLLFN</sequence>
<dbReference type="EMBL" id="AWUY01000178">
    <property type="protein sequence ID" value="ERJ75216.1"/>
    <property type="molecule type" value="Genomic_DNA"/>
</dbReference>
<keyword evidence="2" id="KW-1185">Reference proteome</keyword>
<evidence type="ECO:0000313" key="1">
    <source>
        <dbReference type="EMBL" id="ERJ75216.1"/>
    </source>
</evidence>
<comment type="caution">
    <text evidence="1">The sequence shown here is derived from an EMBL/GenBank/DDBJ whole genome shotgun (WGS) entry which is preliminary data.</text>
</comment>
<reference evidence="1 2" key="1">
    <citation type="submission" date="2013-06" db="EMBL/GenBank/DDBJ databases">
        <authorList>
            <person name="Weinstock G."/>
            <person name="Sodergren E."/>
            <person name="Lobos E.A."/>
            <person name="Fulton L."/>
            <person name="Fulton R."/>
            <person name="Courtney L."/>
            <person name="Fronick C."/>
            <person name="O'Laughlin M."/>
            <person name="Godfrey J."/>
            <person name="Wilson R.M."/>
            <person name="Miner T."/>
            <person name="Farmer C."/>
            <person name="Delehaunty K."/>
            <person name="Cordes M."/>
            <person name="Minx P."/>
            <person name="Tomlinson C."/>
            <person name="Chen J."/>
            <person name="Wollam A."/>
            <person name="Pepin K.H."/>
            <person name="Bhonagiri V."/>
            <person name="Zhang X."/>
            <person name="Warren W."/>
            <person name="Mitreva M."/>
            <person name="Mardis E.R."/>
            <person name="Wilson R.K."/>
        </authorList>
    </citation>
    <scope>NUCLEOTIDE SEQUENCE [LARGE SCALE GENOMIC DNA]</scope>
    <source>
        <strain evidence="1 2">ATCC 29426</strain>
    </source>
</reference>
<accession>A0ABN0NQH5</accession>